<organism evidence="1">
    <name type="scientific">uncultured prokaryote</name>
    <dbReference type="NCBI Taxonomy" id="198431"/>
    <lineage>
        <taxon>unclassified sequences</taxon>
        <taxon>environmental samples</taxon>
    </lineage>
</organism>
<dbReference type="AlphaFoldDB" id="A0A0H5Q5Y6"/>
<protein>
    <submittedName>
        <fullName evidence="1">Uncharacterized protein</fullName>
    </submittedName>
</protein>
<dbReference type="EMBL" id="LN854002">
    <property type="protein sequence ID" value="CRY97278.1"/>
    <property type="molecule type" value="Genomic_DNA"/>
</dbReference>
<proteinExistence type="predicted"/>
<reference evidence="1" key="1">
    <citation type="submission" date="2015-06" db="EMBL/GenBank/DDBJ databases">
        <authorList>
            <person name="Joergensen T."/>
        </authorList>
    </citation>
    <scope>NUCLEOTIDE SEQUENCE</scope>
    <source>
        <strain evidence="1">RGFK1461</strain>
    </source>
</reference>
<sequence length="80" mass="8948">MVERIIRNVAYDISRNGQGFVLFITTYYVESSITGGSIQREHQTYDRLTAQELRDLLECLASGAVPGERLPETSGQLSLI</sequence>
<accession>A0A0H5Q5Y6</accession>
<name>A0A0H5Q5Y6_9ZZZZ</name>
<reference evidence="1" key="2">
    <citation type="submission" date="2015-07" db="EMBL/GenBank/DDBJ databases">
        <title>Plasmids, circular viruses and viroids from rat gut.</title>
        <authorList>
            <person name="Jorgensen T.J."/>
            <person name="Hansen M.A."/>
            <person name="Xu Z."/>
            <person name="Tabak M.A."/>
            <person name="Sorensen S.J."/>
            <person name="Hansen L.H."/>
        </authorList>
    </citation>
    <scope>NUCLEOTIDE SEQUENCE</scope>
    <source>
        <strain evidence="1">RGFK1461</strain>
    </source>
</reference>
<evidence type="ECO:0000313" key="1">
    <source>
        <dbReference type="EMBL" id="CRY97278.1"/>
    </source>
</evidence>